<dbReference type="EMBL" id="CP041765">
    <property type="protein sequence ID" value="QDQ98160.1"/>
    <property type="molecule type" value="Genomic_DNA"/>
</dbReference>
<organism evidence="1 2">
    <name type="scientific">Tomitella fengzijianii</name>
    <dbReference type="NCBI Taxonomy" id="2597660"/>
    <lineage>
        <taxon>Bacteria</taxon>
        <taxon>Bacillati</taxon>
        <taxon>Actinomycetota</taxon>
        <taxon>Actinomycetes</taxon>
        <taxon>Mycobacteriales</taxon>
        <taxon>Tomitella</taxon>
    </lineage>
</organism>
<dbReference type="InterPro" id="IPR047681">
    <property type="entry name" value="PPA1309-like"/>
</dbReference>
<evidence type="ECO:0000313" key="2">
    <source>
        <dbReference type="Proteomes" id="UP000317344"/>
    </source>
</evidence>
<protein>
    <submittedName>
        <fullName evidence="1">Uncharacterized protein</fullName>
    </submittedName>
</protein>
<reference evidence="1 2" key="1">
    <citation type="submission" date="2019-07" db="EMBL/GenBank/DDBJ databases">
        <title>Tomitella cavernea sp. nov., an actinomycete isolated from soil.</title>
        <authorList>
            <person name="Cheng J."/>
        </authorList>
    </citation>
    <scope>NUCLEOTIDE SEQUENCE [LARGE SCALE GENOMIC DNA]</scope>
    <source>
        <strain evidence="1 2">HY188</strain>
    </source>
</reference>
<keyword evidence="2" id="KW-1185">Reference proteome</keyword>
<accession>A0A516X536</accession>
<dbReference type="KEGG" id="toy:FO059_13640"/>
<reference evidence="1 2" key="2">
    <citation type="submission" date="2019-07" db="EMBL/GenBank/DDBJ databases">
        <authorList>
            <person name="Huang Y."/>
        </authorList>
    </citation>
    <scope>NUCLEOTIDE SEQUENCE [LARGE SCALE GENOMIC DNA]</scope>
    <source>
        <strain evidence="1 2">HY188</strain>
    </source>
</reference>
<dbReference type="Proteomes" id="UP000317344">
    <property type="component" value="Chromosome"/>
</dbReference>
<dbReference type="NCBIfam" id="NF040618">
    <property type="entry name" value="PPA1309_fam"/>
    <property type="match status" value="1"/>
</dbReference>
<evidence type="ECO:0000313" key="1">
    <source>
        <dbReference type="EMBL" id="QDQ98160.1"/>
    </source>
</evidence>
<sequence length="193" mass="20389">MSADGADARVDDLGRSIREVAEFITAEGDPWGVPPRLYALVPTAVLAETDPALLDHLDDAGLTPVEQEPLYDDADLHPAALGEILSGVSWPAPVSGCLLVREIVVLPPGADADPDSAARDPRRRSARQYVAALRDGGGLCLLQMRADADEDGGAPDSPVAAEEVELLRYEGLGDDLISALHATFDADAPDEDW</sequence>
<dbReference type="RefSeq" id="WP_143909561.1">
    <property type="nucleotide sequence ID" value="NZ_CP041765.1"/>
</dbReference>
<proteinExistence type="predicted"/>
<name>A0A516X536_9ACTN</name>
<dbReference type="OrthoDB" id="3266223at2"/>
<dbReference type="AlphaFoldDB" id="A0A516X536"/>
<gene>
    <name evidence="1" type="ORF">FO059_13640</name>
</gene>